<dbReference type="InterPro" id="IPR003694">
    <property type="entry name" value="NAD_synthase"/>
</dbReference>
<dbReference type="InterPro" id="IPR020850">
    <property type="entry name" value="GED_dom"/>
</dbReference>
<dbReference type="AlphaFoldDB" id="A0A364MRP2"/>
<reference evidence="11" key="1">
    <citation type="submission" date="2018-05" db="EMBL/GenBank/DDBJ databases">
        <title>Draft genome sequence of Stemphylium lycopersici strain CIDEFI 213.</title>
        <authorList>
            <person name="Medina R."/>
            <person name="Franco M.E.E."/>
            <person name="Lucentini C.G."/>
            <person name="Saparrat M.C.N."/>
            <person name="Balatti P.A."/>
        </authorList>
    </citation>
    <scope>NUCLEOTIDE SEQUENCE [LARGE SCALE GENOMIC DNA]</scope>
    <source>
        <strain evidence="11">CIDEFI 213</strain>
    </source>
</reference>
<dbReference type="GO" id="GO:0009435">
    <property type="term" value="P:NAD+ biosynthetic process"/>
    <property type="evidence" value="ECO:0007669"/>
    <property type="project" value="UniProtKB-UniPathway"/>
</dbReference>
<evidence type="ECO:0000256" key="3">
    <source>
        <dbReference type="ARBA" id="ARBA00012743"/>
    </source>
</evidence>
<evidence type="ECO:0000256" key="8">
    <source>
        <dbReference type="ARBA" id="ARBA00030681"/>
    </source>
</evidence>
<dbReference type="SUPFAM" id="SSF52402">
    <property type="entry name" value="Adenine nucleotide alpha hydrolases-like"/>
    <property type="match status" value="1"/>
</dbReference>
<keyword evidence="7" id="KW-0520">NAD</keyword>
<dbReference type="Pfam" id="PF02540">
    <property type="entry name" value="NAD_synthase"/>
    <property type="match status" value="1"/>
</dbReference>
<evidence type="ECO:0000256" key="2">
    <source>
        <dbReference type="ARBA" id="ARBA00007145"/>
    </source>
</evidence>
<evidence type="ECO:0000313" key="10">
    <source>
        <dbReference type="EMBL" id="RAR01056.1"/>
    </source>
</evidence>
<protein>
    <recommendedName>
        <fullName evidence="3">NAD(+) synthase (glutamine-hydrolyzing)</fullName>
        <ecNumber evidence="3">6.3.5.1</ecNumber>
    </recommendedName>
    <alternativeName>
        <fullName evidence="8">NAD(+) synthase [glutamine-hydrolyzing]</fullName>
    </alternativeName>
</protein>
<organism evidence="10 11">
    <name type="scientific">Stemphylium lycopersici</name>
    <name type="common">Tomato gray leaf spot disease fungus</name>
    <name type="synonym">Thyrospora lycopersici</name>
    <dbReference type="NCBI Taxonomy" id="183478"/>
    <lineage>
        <taxon>Eukaryota</taxon>
        <taxon>Fungi</taxon>
        <taxon>Dikarya</taxon>
        <taxon>Ascomycota</taxon>
        <taxon>Pezizomycotina</taxon>
        <taxon>Dothideomycetes</taxon>
        <taxon>Pleosporomycetidae</taxon>
        <taxon>Pleosporales</taxon>
        <taxon>Pleosporineae</taxon>
        <taxon>Pleosporaceae</taxon>
        <taxon>Stemphylium</taxon>
    </lineage>
</organism>
<comment type="pathway">
    <text evidence="1">Cofactor biosynthesis; NAD(+) biosynthesis; NAD(+) from deamido-NAD(+) (L-Gln route): step 1/1.</text>
</comment>
<evidence type="ECO:0000259" key="9">
    <source>
        <dbReference type="PROSITE" id="PS51388"/>
    </source>
</evidence>
<dbReference type="InterPro" id="IPR022310">
    <property type="entry name" value="NAD/GMP_synthase"/>
</dbReference>
<dbReference type="Gene3D" id="3.60.110.10">
    <property type="entry name" value="Carbon-nitrogen hydrolase"/>
    <property type="match status" value="1"/>
</dbReference>
<dbReference type="PANTHER" id="PTHR23090:SF9">
    <property type="entry name" value="GLUTAMINE-DEPENDENT NAD(+) SYNTHETASE"/>
    <property type="match status" value="1"/>
</dbReference>
<evidence type="ECO:0000256" key="6">
    <source>
        <dbReference type="ARBA" id="ARBA00022840"/>
    </source>
</evidence>
<accession>A0A364MRP2</accession>
<dbReference type="Gene3D" id="3.40.50.620">
    <property type="entry name" value="HUPs"/>
    <property type="match status" value="1"/>
</dbReference>
<evidence type="ECO:0000256" key="5">
    <source>
        <dbReference type="ARBA" id="ARBA00022741"/>
    </source>
</evidence>
<dbReference type="GO" id="GO:0005737">
    <property type="term" value="C:cytoplasm"/>
    <property type="evidence" value="ECO:0007669"/>
    <property type="project" value="InterPro"/>
</dbReference>
<dbReference type="EMBL" id="QGDH01000302">
    <property type="protein sequence ID" value="RAR01056.1"/>
    <property type="molecule type" value="Genomic_DNA"/>
</dbReference>
<sequence>MCDILIDENCNDVLVDIGMPVKHKNARYIWTDGNYEESRWFTAWDPSVQAESFCLPQCIADLQGNNEVPIGDVLISTAAVCIGTLTPDELFRTEPSLPTAQISESVDIFTVSAANHFCLGNFNSLVTSLQSTGKRIGGVILYSNQHGCDGDQTYYDGGPMVLVNGEVISQGSRFSVQDVEVVTAVVDIDAVQAYRTKHQLLVPLEDTTSPRVEIACSLYRPTLAAILLDHHHPSVWGPKIYSLEEEIAMGPACYLWHYLRRSDCAGFLAPLSGGIDSCSTAVIVLSMCYLVFDALRDGNEVAMDVQRVIGTRVSLPKTPQELCNRILHTVYLGVTGCSSEETCSRAQRLAEGIGAHHIDMSIDTVYQAERDLLPQYTGFTPDFKGSTAENLALQNLQARLRATTAYYLARMLPTIRKRPGEGGLLVLSSVNVEESLRGNLTKHDCSSADLSPIGSISKIQLQSFIRWARIAFNLPILSEFLEAIPRAELEPTGFGQCDDKDNGMTQEELFVFAKLRSDARLGPYDMFQRLLHDWRDQKHAREVGDLVKTFWTFYGKNRHKMAAVTPAIHATEHNADNRFDRRPMLYPSFDESLTFRHIDEVVDRQEREVFVEDYDEDLNEKIFDIREEDDPEELVDILHPQRCLPYPLHGKTKDWLLQVFKGNQGFELGTFNASILATVMKKQSSKWEDISMGFNAIASAGFLLKVEKSNTPMTMNHYFNDSLQRSHQGKVTAHVKKNAFHNGSHGMVVRLEHAEQPVRSMSNEQHVVQDIHDILKSYYKVCRKTFVDSVCRQSVIHYLLECDDSPLALFSPMFVSQLSADALEEITGEAPGLKRSWEQLTKEVASLDKAVRILTRI</sequence>
<keyword evidence="11" id="KW-1185">Reference proteome</keyword>
<keyword evidence="4 10" id="KW-0436">Ligase</keyword>
<dbReference type="InterPro" id="IPR036526">
    <property type="entry name" value="C-N_Hydrolase_sf"/>
</dbReference>
<evidence type="ECO:0000256" key="1">
    <source>
        <dbReference type="ARBA" id="ARBA00005188"/>
    </source>
</evidence>
<evidence type="ECO:0000313" key="11">
    <source>
        <dbReference type="Proteomes" id="UP000249619"/>
    </source>
</evidence>
<dbReference type="GO" id="GO:0004359">
    <property type="term" value="F:glutaminase activity"/>
    <property type="evidence" value="ECO:0007669"/>
    <property type="project" value="InterPro"/>
</dbReference>
<dbReference type="PROSITE" id="PS51388">
    <property type="entry name" value="GED"/>
    <property type="match status" value="1"/>
</dbReference>
<dbReference type="CDD" id="cd00553">
    <property type="entry name" value="NAD_synthase"/>
    <property type="match status" value="1"/>
</dbReference>
<dbReference type="SUPFAM" id="SSF56317">
    <property type="entry name" value="Carbon-nitrogen hydrolase"/>
    <property type="match status" value="1"/>
</dbReference>
<keyword evidence="5" id="KW-0547">Nucleotide-binding</keyword>
<dbReference type="UniPathway" id="UPA00253"/>
<keyword evidence="6" id="KW-0067">ATP-binding</keyword>
<name>A0A364MRP2_STELY</name>
<evidence type="ECO:0000256" key="4">
    <source>
        <dbReference type="ARBA" id="ARBA00022598"/>
    </source>
</evidence>
<dbReference type="STRING" id="183478.A0A364MRP2"/>
<feature type="domain" description="GED" evidence="9">
    <location>
        <begin position="768"/>
        <end position="857"/>
    </location>
</feature>
<dbReference type="GO" id="GO:0005524">
    <property type="term" value="F:ATP binding"/>
    <property type="evidence" value="ECO:0007669"/>
    <property type="project" value="UniProtKB-KW"/>
</dbReference>
<dbReference type="PANTHER" id="PTHR23090">
    <property type="entry name" value="NH 3 /GLUTAMINE-DEPENDENT NAD + SYNTHETASE"/>
    <property type="match status" value="1"/>
</dbReference>
<dbReference type="GO" id="GO:0003952">
    <property type="term" value="F:NAD+ synthase (glutamine-hydrolyzing) activity"/>
    <property type="evidence" value="ECO:0007669"/>
    <property type="project" value="UniProtKB-EC"/>
</dbReference>
<evidence type="ECO:0000256" key="7">
    <source>
        <dbReference type="ARBA" id="ARBA00023027"/>
    </source>
</evidence>
<dbReference type="InterPro" id="IPR014729">
    <property type="entry name" value="Rossmann-like_a/b/a_fold"/>
</dbReference>
<dbReference type="EC" id="6.3.5.1" evidence="3"/>
<comment type="caution">
    <text evidence="10">The sequence shown here is derived from an EMBL/GenBank/DDBJ whole genome shotgun (WGS) entry which is preliminary data.</text>
</comment>
<proteinExistence type="inferred from homology"/>
<dbReference type="Proteomes" id="UP000249619">
    <property type="component" value="Unassembled WGS sequence"/>
</dbReference>
<comment type="similarity">
    <text evidence="2">In the C-terminal section; belongs to the NAD synthetase family.</text>
</comment>
<gene>
    <name evidence="10" type="ORF">DDE83_008998</name>
</gene>
<dbReference type="FunFam" id="3.40.50.620:FF:000036">
    <property type="entry name" value="Glutamine-dependent NAD(+) synthetase"/>
    <property type="match status" value="1"/>
</dbReference>